<protein>
    <submittedName>
        <fullName evidence="1">Uncharacterized protein</fullName>
    </submittedName>
</protein>
<name>A0ABU4UEE4_9GAMM</name>
<evidence type="ECO:0000313" key="2">
    <source>
        <dbReference type="Proteomes" id="UP001284537"/>
    </source>
</evidence>
<dbReference type="RefSeq" id="WP_319961511.1">
    <property type="nucleotide sequence ID" value="NZ_JAXARY010000008.1"/>
</dbReference>
<gene>
    <name evidence="1" type="ORF">QLH52_10640</name>
</gene>
<keyword evidence="2" id="KW-1185">Reference proteome</keyword>
<comment type="caution">
    <text evidence="1">The sequence shown here is derived from an EMBL/GenBank/DDBJ whole genome shotgun (WGS) entry which is preliminary data.</text>
</comment>
<accession>A0ABU4UEE4</accession>
<reference evidence="1 2" key="1">
    <citation type="submission" date="2023-11" db="EMBL/GenBank/DDBJ databases">
        <authorList>
            <person name="Ouyang M.-Y."/>
        </authorList>
    </citation>
    <scope>NUCLEOTIDE SEQUENCE [LARGE SCALE GENOMIC DNA]</scope>
    <source>
        <strain evidence="1 2">OY6</strain>
    </source>
</reference>
<organism evidence="1 2">
    <name type="scientific">Methylomonas defluvii</name>
    <dbReference type="NCBI Taxonomy" id="3045149"/>
    <lineage>
        <taxon>Bacteria</taxon>
        <taxon>Pseudomonadati</taxon>
        <taxon>Pseudomonadota</taxon>
        <taxon>Gammaproteobacteria</taxon>
        <taxon>Methylococcales</taxon>
        <taxon>Methylococcaceae</taxon>
        <taxon>Methylomonas</taxon>
    </lineage>
</organism>
<sequence length="214" mass="24216">MIDYQTYDALGEFPLELAAALWMELNPDDESTKFNSGYKAKHFEINMAVNNRELQAGIFKIQDEPTYKSSLQRDLDDFMGTMGRRDEPRYSIVVQINRADLKNWAESKGQKPKFLFPEMRLNQDPIQNKSAVPNLEEGRPDDRINSLLKIILGMAIDAYKYDPDAQKNKATGGNSGSIAAALENIPGLKTDPDTIRNYLTEASRRFPSAKPHKS</sequence>
<dbReference type="Proteomes" id="UP001284537">
    <property type="component" value="Unassembled WGS sequence"/>
</dbReference>
<dbReference type="EMBL" id="JAXARY010000008">
    <property type="protein sequence ID" value="MDX8127740.1"/>
    <property type="molecule type" value="Genomic_DNA"/>
</dbReference>
<evidence type="ECO:0000313" key="1">
    <source>
        <dbReference type="EMBL" id="MDX8127740.1"/>
    </source>
</evidence>
<proteinExistence type="predicted"/>